<accession>A0A494TAS6</accession>
<dbReference type="KEGG" id="spha:D3Y57_11315"/>
<keyword evidence="4 6" id="KW-1133">Transmembrane helix</keyword>
<evidence type="ECO:0000256" key="1">
    <source>
        <dbReference type="ARBA" id="ARBA00004651"/>
    </source>
</evidence>
<evidence type="ECO:0000259" key="7">
    <source>
        <dbReference type="Pfam" id="PF00482"/>
    </source>
</evidence>
<dbReference type="AlphaFoldDB" id="A0A494TAS6"/>
<dbReference type="InterPro" id="IPR018076">
    <property type="entry name" value="T2SS_GspF_dom"/>
</dbReference>
<keyword evidence="9" id="KW-1185">Reference proteome</keyword>
<dbReference type="PANTHER" id="PTHR35007:SF1">
    <property type="entry name" value="PILUS ASSEMBLY PROTEIN"/>
    <property type="match status" value="1"/>
</dbReference>
<keyword evidence="5 6" id="KW-0472">Membrane</keyword>
<feature type="transmembrane region" description="Helical" evidence="6">
    <location>
        <begin position="285"/>
        <end position="304"/>
    </location>
</feature>
<feature type="transmembrane region" description="Helical" evidence="6">
    <location>
        <begin position="251"/>
        <end position="273"/>
    </location>
</feature>
<evidence type="ECO:0000256" key="2">
    <source>
        <dbReference type="ARBA" id="ARBA00022475"/>
    </source>
</evidence>
<name>A0A494TAS6_SPHPE</name>
<dbReference type="RefSeq" id="WP_121153072.1">
    <property type="nucleotide sequence ID" value="NZ_CP032829.1"/>
</dbReference>
<dbReference type="PANTHER" id="PTHR35007">
    <property type="entry name" value="INTEGRAL MEMBRANE PROTEIN-RELATED"/>
    <property type="match status" value="1"/>
</dbReference>
<protein>
    <recommendedName>
        <fullName evidence="7">Type II secretion system protein GspF domain-containing protein</fullName>
    </recommendedName>
</protein>
<proteinExistence type="predicted"/>
<comment type="subcellular location">
    <subcellularLocation>
        <location evidence="1">Cell membrane</location>
        <topology evidence="1">Multi-pass membrane protein</topology>
    </subcellularLocation>
</comment>
<evidence type="ECO:0000256" key="6">
    <source>
        <dbReference type="SAM" id="Phobius"/>
    </source>
</evidence>
<reference evidence="8 9" key="1">
    <citation type="submission" date="2018-09" db="EMBL/GenBank/DDBJ databases">
        <title>Sphingomonas peninsula sp. nov., isolated from fildes peninsula, Antarctic soil.</title>
        <authorList>
            <person name="Yingchao G."/>
        </authorList>
    </citation>
    <scope>NUCLEOTIDE SEQUENCE [LARGE SCALE GENOMIC DNA]</scope>
    <source>
        <strain evidence="8 9">YZ-8</strain>
    </source>
</reference>
<evidence type="ECO:0000256" key="5">
    <source>
        <dbReference type="ARBA" id="ARBA00023136"/>
    </source>
</evidence>
<evidence type="ECO:0000313" key="9">
    <source>
        <dbReference type="Proteomes" id="UP000276254"/>
    </source>
</evidence>
<dbReference type="OrthoDB" id="7470947at2"/>
<sequence>MTVLIIFAGIVLLASVVILSSREGREQREAGALLTERLQTLTPSLAELPSGQAAWIGQLIARAPPGFHRALARADVTIKARPLMIYAIVVTALAALFWLRWHGVMAPLVVIMVGMILPPLYLQRLAARRMSAFVELLPHYLDSIRQLLAVGNSFQQALIKSTDNAGLPVQRYLQPAMRRIANGAPVPDAIDTVAERIDLPELYMIVATVRTNARFGGNVGPPLAGLVNLLRSRARVLRELAAASAETRMSAIILCALPPVAMVLISVINFGYMKYLWETEAGRHLLMFGFGFQALGMVTMRRLMRLDF</sequence>
<dbReference type="GO" id="GO:0005886">
    <property type="term" value="C:plasma membrane"/>
    <property type="evidence" value="ECO:0007669"/>
    <property type="project" value="UniProtKB-SubCell"/>
</dbReference>
<feature type="transmembrane region" description="Helical" evidence="6">
    <location>
        <begin position="105"/>
        <end position="122"/>
    </location>
</feature>
<evidence type="ECO:0000256" key="4">
    <source>
        <dbReference type="ARBA" id="ARBA00022989"/>
    </source>
</evidence>
<keyword evidence="3 6" id="KW-0812">Transmembrane</keyword>
<dbReference type="Proteomes" id="UP000276254">
    <property type="component" value="Chromosome"/>
</dbReference>
<gene>
    <name evidence="8" type="ORF">D3Y57_11315</name>
</gene>
<dbReference type="Pfam" id="PF00482">
    <property type="entry name" value="T2SSF"/>
    <property type="match status" value="1"/>
</dbReference>
<feature type="domain" description="Type II secretion system protein GspF" evidence="7">
    <location>
        <begin position="141"/>
        <end position="265"/>
    </location>
</feature>
<evidence type="ECO:0000313" key="8">
    <source>
        <dbReference type="EMBL" id="AYJ86447.1"/>
    </source>
</evidence>
<keyword evidence="2" id="KW-1003">Cell membrane</keyword>
<feature type="transmembrane region" description="Helical" evidence="6">
    <location>
        <begin position="82"/>
        <end position="99"/>
    </location>
</feature>
<dbReference type="EMBL" id="CP032829">
    <property type="protein sequence ID" value="AYJ86447.1"/>
    <property type="molecule type" value="Genomic_DNA"/>
</dbReference>
<organism evidence="8 9">
    <name type="scientific">Sphingomonas paeninsulae</name>
    <dbReference type="NCBI Taxonomy" id="2319844"/>
    <lineage>
        <taxon>Bacteria</taxon>
        <taxon>Pseudomonadati</taxon>
        <taxon>Pseudomonadota</taxon>
        <taxon>Alphaproteobacteria</taxon>
        <taxon>Sphingomonadales</taxon>
        <taxon>Sphingomonadaceae</taxon>
        <taxon>Sphingomonas</taxon>
    </lineage>
</organism>
<evidence type="ECO:0000256" key="3">
    <source>
        <dbReference type="ARBA" id="ARBA00022692"/>
    </source>
</evidence>